<organism evidence="1">
    <name type="scientific">Eutreptiella gymnastica</name>
    <dbReference type="NCBI Taxonomy" id="73025"/>
    <lineage>
        <taxon>Eukaryota</taxon>
        <taxon>Discoba</taxon>
        <taxon>Euglenozoa</taxon>
        <taxon>Euglenida</taxon>
        <taxon>Spirocuta</taxon>
        <taxon>Euglenophyceae</taxon>
        <taxon>Eutreptiales</taxon>
        <taxon>Eutreptiaceae</taxon>
        <taxon>Eutreptiella</taxon>
    </lineage>
</organism>
<evidence type="ECO:0000313" key="1">
    <source>
        <dbReference type="EMBL" id="CAE0808915.1"/>
    </source>
</evidence>
<gene>
    <name evidence="1" type="ORF">EGYM00163_LOCUS20046</name>
</gene>
<name>A0A7S4CWP1_9EUGL</name>
<accession>A0A7S4CWP1</accession>
<protein>
    <submittedName>
        <fullName evidence="1">Uncharacterized protein</fullName>
    </submittedName>
</protein>
<reference evidence="1" key="1">
    <citation type="submission" date="2021-01" db="EMBL/GenBank/DDBJ databases">
        <authorList>
            <person name="Corre E."/>
            <person name="Pelletier E."/>
            <person name="Niang G."/>
            <person name="Scheremetjew M."/>
            <person name="Finn R."/>
            <person name="Kale V."/>
            <person name="Holt S."/>
            <person name="Cochrane G."/>
            <person name="Meng A."/>
            <person name="Brown T."/>
            <person name="Cohen L."/>
        </authorList>
    </citation>
    <scope>NUCLEOTIDE SEQUENCE</scope>
    <source>
        <strain evidence="1">CCMP1594</strain>
    </source>
</reference>
<sequence>MPLVQAKPQAQKAEQHGVTLLVLGHGSDGLPSGSFVLCHFGPGFNYDWYQTVACHIRWSAECEPLCVARQGKRGLEHACKGGGLRLVCTELMRHDMYLSVLSARKPRRACRARRSPCGSAPWS</sequence>
<proteinExistence type="predicted"/>
<dbReference type="EMBL" id="HBJA01056721">
    <property type="protein sequence ID" value="CAE0808915.1"/>
    <property type="molecule type" value="Transcribed_RNA"/>
</dbReference>
<dbReference type="AlphaFoldDB" id="A0A7S4CWP1"/>